<evidence type="ECO:0000313" key="3">
    <source>
        <dbReference type="Proteomes" id="UP000008867"/>
    </source>
</evidence>
<sequence>MPAATAAMRFVLYGLAAMSLYTGYRVYFSSPPSPALDTHTSGSLGTLPTHADGRTPLSRRTVAVADLHGDLAHALNVLSMASVLSVSGDKYTWVGGHDVLVSTGDIVDRGDDTIALYRLFMTLREQAARAGGEVKNCLGNHEVMNALGDWRYVTPGDVKSFGGVEARRAAMSSTGWIGQDWLRHYNVTHTIPLLPPSHPALPTGYTPPRMSFVHGGITPHYATLGTHHINTLGSSFLTKALSQPTPTSWLRPNTTTDEQLLWSENGPLWFRGYASDPPATACPNAAQATQLLGVTQLVMGHTPHFDGFVTRCNNTVLLIDTGISRAYGGEQSALVIDFDLIPVDGSSDGKSRWIEKQTLTALYKGRKPTVLSSTETTLWL</sequence>
<evidence type="ECO:0000313" key="2">
    <source>
        <dbReference type="EMBL" id="CBQ73722.1"/>
    </source>
</evidence>
<dbReference type="PANTHER" id="PTHR46546">
    <property type="entry name" value="SHEWANELLA-LIKE PROTEIN PHOSPHATASE 1"/>
    <property type="match status" value="1"/>
</dbReference>
<dbReference type="PANTHER" id="PTHR46546:SF4">
    <property type="entry name" value="SHEWANELLA-LIKE PROTEIN PHOSPHATASE 1"/>
    <property type="match status" value="1"/>
</dbReference>
<reference evidence="2 3" key="1">
    <citation type="journal article" date="2010" name="Science">
        <title>Pathogenicity determinants in smut fungi revealed by genome comparison.</title>
        <authorList>
            <person name="Schirawski J."/>
            <person name="Mannhaupt G."/>
            <person name="Muench K."/>
            <person name="Brefort T."/>
            <person name="Schipper K."/>
            <person name="Doehlemann G."/>
            <person name="Di Stasio M."/>
            <person name="Roessel N."/>
            <person name="Mendoza-Mendoza A."/>
            <person name="Pester D."/>
            <person name="Mueller O."/>
            <person name="Winterberg B."/>
            <person name="Meyer E."/>
            <person name="Ghareeb H."/>
            <person name="Wollenberg T."/>
            <person name="Muensterkoetter M."/>
            <person name="Wong P."/>
            <person name="Walter M."/>
            <person name="Stukenbrock E."/>
            <person name="Gueldener U."/>
            <person name="Kahmann R."/>
        </authorList>
    </citation>
    <scope>NUCLEOTIDE SEQUENCE [LARGE SCALE GENOMIC DNA]</scope>
    <source>
        <strain evidence="3">SRZ2</strain>
    </source>
</reference>
<evidence type="ECO:0000259" key="1">
    <source>
        <dbReference type="Pfam" id="PF00149"/>
    </source>
</evidence>
<dbReference type="GO" id="GO:0016787">
    <property type="term" value="F:hydrolase activity"/>
    <property type="evidence" value="ECO:0007669"/>
    <property type="project" value="InterPro"/>
</dbReference>
<gene>
    <name evidence="2" type="ORF">sr14315</name>
</gene>
<dbReference type="EMBL" id="FQ311473">
    <property type="protein sequence ID" value="CBQ73722.1"/>
    <property type="molecule type" value="Genomic_DNA"/>
</dbReference>
<dbReference type="SUPFAM" id="SSF56300">
    <property type="entry name" value="Metallo-dependent phosphatases"/>
    <property type="match status" value="1"/>
</dbReference>
<dbReference type="OrthoDB" id="5976022at2759"/>
<dbReference type="Gene3D" id="3.60.21.10">
    <property type="match status" value="1"/>
</dbReference>
<protein>
    <recommendedName>
        <fullName evidence="1">Calcineurin-like phosphoesterase domain-containing protein</fullName>
    </recommendedName>
</protein>
<accession>E7A2L5</accession>
<dbReference type="eggNOG" id="KOG0374">
    <property type="taxonomic scope" value="Eukaryota"/>
</dbReference>
<dbReference type="InterPro" id="IPR004843">
    <property type="entry name" value="Calcineurin-like_PHP"/>
</dbReference>
<dbReference type="InterPro" id="IPR029052">
    <property type="entry name" value="Metallo-depent_PP-like"/>
</dbReference>
<dbReference type="VEuPathDB" id="FungiDB:sr14315"/>
<proteinExistence type="predicted"/>
<keyword evidence="3" id="KW-1185">Reference proteome</keyword>
<dbReference type="Proteomes" id="UP000008867">
    <property type="component" value="Chromosome 8"/>
</dbReference>
<dbReference type="HOGENOM" id="CLU_042543_3_1_1"/>
<organism evidence="2 3">
    <name type="scientific">Sporisorium reilianum (strain SRZ2)</name>
    <name type="common">Maize head smut fungus</name>
    <dbReference type="NCBI Taxonomy" id="999809"/>
    <lineage>
        <taxon>Eukaryota</taxon>
        <taxon>Fungi</taxon>
        <taxon>Dikarya</taxon>
        <taxon>Basidiomycota</taxon>
        <taxon>Ustilaginomycotina</taxon>
        <taxon>Ustilaginomycetes</taxon>
        <taxon>Ustilaginales</taxon>
        <taxon>Ustilaginaceae</taxon>
        <taxon>Sporisorium</taxon>
    </lineage>
</organism>
<dbReference type="Pfam" id="PF00149">
    <property type="entry name" value="Metallophos"/>
    <property type="match status" value="1"/>
</dbReference>
<name>E7A2L5_SPORE</name>
<dbReference type="AlphaFoldDB" id="E7A2L5"/>
<feature type="domain" description="Calcineurin-like phosphoesterase" evidence="1">
    <location>
        <begin position="60"/>
        <end position="303"/>
    </location>
</feature>